<dbReference type="NCBIfam" id="TIGR00082">
    <property type="entry name" value="rbfA"/>
    <property type="match status" value="1"/>
</dbReference>
<keyword evidence="1 2" id="KW-0690">Ribosome biogenesis</keyword>
<proteinExistence type="inferred from homology"/>
<evidence type="ECO:0000256" key="1">
    <source>
        <dbReference type="ARBA" id="ARBA00022517"/>
    </source>
</evidence>
<dbReference type="GO" id="GO:0005829">
    <property type="term" value="C:cytosol"/>
    <property type="evidence" value="ECO:0007669"/>
    <property type="project" value="TreeGrafter"/>
</dbReference>
<dbReference type="InterPro" id="IPR000238">
    <property type="entry name" value="RbfA"/>
</dbReference>
<dbReference type="GO" id="GO:0043024">
    <property type="term" value="F:ribosomal small subunit binding"/>
    <property type="evidence" value="ECO:0007669"/>
    <property type="project" value="TreeGrafter"/>
</dbReference>
<organism evidence="3 4">
    <name type="scientific">Streptococcus troglodytae</name>
    <dbReference type="NCBI Taxonomy" id="1111760"/>
    <lineage>
        <taxon>Bacteria</taxon>
        <taxon>Bacillati</taxon>
        <taxon>Bacillota</taxon>
        <taxon>Bacilli</taxon>
        <taxon>Lactobacillales</taxon>
        <taxon>Streptococcaceae</taxon>
        <taxon>Streptococcus</taxon>
    </lineage>
</organism>
<dbReference type="EMBL" id="AP014612">
    <property type="protein sequence ID" value="BAQ24945.1"/>
    <property type="molecule type" value="Genomic_DNA"/>
</dbReference>
<gene>
    <name evidence="2" type="primary">rbfA</name>
    <name evidence="3" type="ORF">SRT_16840</name>
</gene>
<dbReference type="KEGG" id="strg:SRT_16840"/>
<dbReference type="RefSeq" id="WP_128833728.1">
    <property type="nucleotide sequence ID" value="NZ_AP014612.1"/>
</dbReference>
<sequence length="116" mass="13437">MPNHRIDRVGMEIKREVNEILQKKVRDPRVQGVTITDVQMLGDLSLAKVYYTIMSDLASDNQKVQIGLEKAKGTIKRELGKNLTMYKIPDLTFIKDESIEYGNKIDQMLRDLEKRN</sequence>
<evidence type="ECO:0000313" key="3">
    <source>
        <dbReference type="EMBL" id="BAQ24945.1"/>
    </source>
</evidence>
<dbReference type="SUPFAM" id="SSF89919">
    <property type="entry name" value="Ribosome-binding factor A, RbfA"/>
    <property type="match status" value="1"/>
</dbReference>
<accession>A0A1L7LL42</accession>
<name>A0A1L7LL42_9STRE</name>
<comment type="subunit">
    <text evidence="2">Monomer. Binds 30S ribosomal subunits, but not 50S ribosomal subunits or 70S ribosomes.</text>
</comment>
<dbReference type="PANTHER" id="PTHR33515:SF1">
    <property type="entry name" value="RIBOSOME-BINDING FACTOR A, CHLOROPLASTIC-RELATED"/>
    <property type="match status" value="1"/>
</dbReference>
<evidence type="ECO:0000313" key="4">
    <source>
        <dbReference type="Proteomes" id="UP000217758"/>
    </source>
</evidence>
<dbReference type="Proteomes" id="UP000217758">
    <property type="component" value="Chromosome"/>
</dbReference>
<keyword evidence="4" id="KW-1185">Reference proteome</keyword>
<reference evidence="3 4" key="1">
    <citation type="journal article" date="2016" name="Microbiol. Immunol.">
        <title>Complete genome sequence of Streptococcus troglodytae TKU31 isolated from the oral cavity of a chimpanzee (Pan troglodytes).</title>
        <authorList>
            <person name="Okamoto M."/>
            <person name="Naito M."/>
            <person name="Miyanohara M."/>
            <person name="Imai S."/>
            <person name="Nomura Y."/>
            <person name="Saito W."/>
            <person name="Momoi Y."/>
            <person name="Takada K."/>
            <person name="Miyabe-Nishiwaki T."/>
            <person name="Tomonaga M."/>
            <person name="Hanada N."/>
        </authorList>
    </citation>
    <scope>NUCLEOTIDE SEQUENCE [LARGE SCALE GENOMIC DNA]</scope>
    <source>
        <strain evidence="4">TKU 31</strain>
    </source>
</reference>
<dbReference type="GO" id="GO:0030490">
    <property type="term" value="P:maturation of SSU-rRNA"/>
    <property type="evidence" value="ECO:0007669"/>
    <property type="project" value="UniProtKB-UniRule"/>
</dbReference>
<dbReference type="Pfam" id="PF02033">
    <property type="entry name" value="RBFA"/>
    <property type="match status" value="1"/>
</dbReference>
<dbReference type="Gene3D" id="3.30.300.20">
    <property type="match status" value="1"/>
</dbReference>
<dbReference type="AlphaFoldDB" id="A0A1L7LL42"/>
<dbReference type="HAMAP" id="MF_00003">
    <property type="entry name" value="RbfA"/>
    <property type="match status" value="1"/>
</dbReference>
<protein>
    <recommendedName>
        <fullName evidence="2">Ribosome-binding factor A</fullName>
    </recommendedName>
</protein>
<dbReference type="InterPro" id="IPR023799">
    <property type="entry name" value="RbfA_dom_sf"/>
</dbReference>
<comment type="function">
    <text evidence="2">One of several proteins that assist in the late maturation steps of the functional core of the 30S ribosomal subunit. Associates with free 30S ribosomal subunits (but not with 30S subunits that are part of 70S ribosomes or polysomes). Required for efficient processing of 16S rRNA. May interact with the 5'-terminal helix region of 16S rRNA.</text>
</comment>
<keyword evidence="2" id="KW-0963">Cytoplasm</keyword>
<dbReference type="PANTHER" id="PTHR33515">
    <property type="entry name" value="RIBOSOME-BINDING FACTOR A, CHLOROPLASTIC-RELATED"/>
    <property type="match status" value="1"/>
</dbReference>
<dbReference type="InterPro" id="IPR020053">
    <property type="entry name" value="Ribosome-bd_factorA_CS"/>
</dbReference>
<comment type="subcellular location">
    <subcellularLocation>
        <location evidence="2">Cytoplasm</location>
    </subcellularLocation>
</comment>
<dbReference type="PROSITE" id="PS01319">
    <property type="entry name" value="RBFA"/>
    <property type="match status" value="1"/>
</dbReference>
<evidence type="ECO:0000256" key="2">
    <source>
        <dbReference type="HAMAP-Rule" id="MF_00003"/>
    </source>
</evidence>
<dbReference type="InterPro" id="IPR015946">
    <property type="entry name" value="KH_dom-like_a/b"/>
</dbReference>
<comment type="similarity">
    <text evidence="2">Belongs to the RbfA family.</text>
</comment>